<proteinExistence type="predicted"/>
<reference evidence="3" key="1">
    <citation type="submission" date="2022-04" db="EMBL/GenBank/DDBJ databases">
        <title>Desulfatitalea alkaliphila sp. nov., a novel anaerobic sulfate-reducing bacterium isolated from terrestrial mud volcano, Taman Peninsula, Russia.</title>
        <authorList>
            <person name="Khomyakova M.A."/>
            <person name="Merkel A.Y."/>
            <person name="Slobodkin A.I."/>
        </authorList>
    </citation>
    <scope>NUCLEOTIDE SEQUENCE</scope>
    <source>
        <strain evidence="3">M08but</strain>
    </source>
</reference>
<dbReference type="InterPro" id="IPR007390">
    <property type="entry name" value="Spore_V_R"/>
</dbReference>
<evidence type="ECO:0000313" key="3">
    <source>
        <dbReference type="EMBL" id="MCJ8500156.1"/>
    </source>
</evidence>
<dbReference type="Proteomes" id="UP001165427">
    <property type="component" value="Unassembled WGS sequence"/>
</dbReference>
<evidence type="ECO:0000256" key="1">
    <source>
        <dbReference type="SAM" id="MobiDB-lite"/>
    </source>
</evidence>
<dbReference type="EMBL" id="JALJRB010000005">
    <property type="protein sequence ID" value="MCJ8500156.1"/>
    <property type="molecule type" value="Genomic_DNA"/>
</dbReference>
<keyword evidence="4" id="KW-1185">Reference proteome</keyword>
<dbReference type="PANTHER" id="PTHR30029:SF2">
    <property type="entry name" value="STAGE V SPORULATION PROTEIN R"/>
    <property type="match status" value="1"/>
</dbReference>
<gene>
    <name evidence="3" type="ORF">MRX98_06180</name>
</gene>
<dbReference type="RefSeq" id="WP_246903985.1">
    <property type="nucleotide sequence ID" value="NZ_JALJRB010000005.1"/>
</dbReference>
<dbReference type="Pfam" id="PF04293">
    <property type="entry name" value="SpoVR"/>
    <property type="match status" value="1"/>
</dbReference>
<dbReference type="AlphaFoldDB" id="A0AA41R3L0"/>
<evidence type="ECO:0000313" key="4">
    <source>
        <dbReference type="Proteomes" id="UP001165427"/>
    </source>
</evidence>
<protein>
    <submittedName>
        <fullName evidence="3">SpoVR family protein</fullName>
    </submittedName>
</protein>
<sequence length="553" mass="65671">MELIDQHTKKIMEGCKERAWDAGLRFETETLEYVVTNRDLLELSPKVMIPTLYDYWVHDVEVLKGKGKYELYPGNPYETVINTRPAISFYNDNNPDWLNVMIFYHVLAHIDFFQNNLYFRHTRDYDFTGEALSDKRVIAKLRSEHGRWVDYVIEFSRGIDNLVGFFRELDRLFPVPTVQQPPRLDYYFDVFLQSIKKVRSSAYIKEIERYNQCLSDDSELGEAHFFAEVDRRHPEFKALYAKHKEQKRRPPVDLMQFLLDNSPFLNREENKWMQTVVEIVRKTSLFFQPQIRTKIMNEGWASYWHEVLFFKDDRINGHEVDFARVNAGVTAMPRVGLNPYALGMRMFYFIEESAEKGRWTWDYQRLGDTGDRKRFDRRDGHGRDYIFAVRENMGDFTFINQFVNQDFINRHKLFVAGRRLNEAKMVWEYYVKSRKAADYRRMLLDNLYHPPAITLTTDSTEQHGTLQLIHRFEGKPLLKDFIANTLMGIEFLWGGAVSLETHEVVPRPVRSDRPPRSGTAVAAKTEPEPPRWQKVIYTMRDRELKREIVQTLD</sequence>
<dbReference type="PANTHER" id="PTHR30029">
    <property type="entry name" value="STAGE V SPORULATION PROTEIN R"/>
    <property type="match status" value="1"/>
</dbReference>
<feature type="domain" description="SpoVR protein-like N-terminal" evidence="2">
    <location>
        <begin position="9"/>
        <end position="435"/>
    </location>
</feature>
<name>A0AA41R3L0_9BACT</name>
<feature type="region of interest" description="Disordered" evidence="1">
    <location>
        <begin position="507"/>
        <end position="528"/>
    </location>
</feature>
<dbReference type="InterPro" id="IPR056174">
    <property type="entry name" value="SpoVR_N"/>
</dbReference>
<organism evidence="3 4">
    <name type="scientific">Desulfatitalea alkaliphila</name>
    <dbReference type="NCBI Taxonomy" id="2929485"/>
    <lineage>
        <taxon>Bacteria</taxon>
        <taxon>Pseudomonadati</taxon>
        <taxon>Thermodesulfobacteriota</taxon>
        <taxon>Desulfobacteria</taxon>
        <taxon>Desulfobacterales</taxon>
        <taxon>Desulfosarcinaceae</taxon>
        <taxon>Desulfatitalea</taxon>
    </lineage>
</organism>
<comment type="caution">
    <text evidence="3">The sequence shown here is derived from an EMBL/GenBank/DDBJ whole genome shotgun (WGS) entry which is preliminary data.</text>
</comment>
<evidence type="ECO:0000259" key="2">
    <source>
        <dbReference type="Pfam" id="PF04293"/>
    </source>
</evidence>
<accession>A0AA41R3L0</accession>